<evidence type="ECO:0000313" key="3">
    <source>
        <dbReference type="Proteomes" id="UP000634476"/>
    </source>
</evidence>
<dbReference type="EMBL" id="BOOK01000016">
    <property type="protein sequence ID" value="GII00484.1"/>
    <property type="molecule type" value="Genomic_DNA"/>
</dbReference>
<feature type="region of interest" description="Disordered" evidence="1">
    <location>
        <begin position="51"/>
        <end position="88"/>
    </location>
</feature>
<keyword evidence="3" id="KW-1185">Reference proteome</keyword>
<proteinExistence type="predicted"/>
<comment type="caution">
    <text evidence="2">The sequence shown here is derived from an EMBL/GenBank/DDBJ whole genome shotgun (WGS) entry which is preliminary data.</text>
</comment>
<dbReference type="Proteomes" id="UP000634476">
    <property type="component" value="Unassembled WGS sequence"/>
</dbReference>
<feature type="compositionally biased region" description="Low complexity" evidence="1">
    <location>
        <begin position="79"/>
        <end position="88"/>
    </location>
</feature>
<sequence length="88" mass="9078">MSRDGAADDAAGEQAARSEIVISVSAMPAPPRGPACDGFISHWRFAGPRRFAGFPGEKEDREDWGRGTGAPRRVGGRCPGAAGAAPAK</sequence>
<dbReference type="AlphaFoldDB" id="A0A8J3T3Q2"/>
<accession>A0A8J3T3Q2</accession>
<protein>
    <submittedName>
        <fullName evidence="2">Uncharacterized protein</fullName>
    </submittedName>
</protein>
<reference evidence="2" key="1">
    <citation type="submission" date="2021-01" db="EMBL/GenBank/DDBJ databases">
        <title>Whole genome shotgun sequence of Planobispora takensis NBRC 109077.</title>
        <authorList>
            <person name="Komaki H."/>
            <person name="Tamura T."/>
        </authorList>
    </citation>
    <scope>NUCLEOTIDE SEQUENCE</scope>
    <source>
        <strain evidence="2">NBRC 109077</strain>
    </source>
</reference>
<name>A0A8J3T3Q2_9ACTN</name>
<organism evidence="2 3">
    <name type="scientific">Planobispora takensis</name>
    <dbReference type="NCBI Taxonomy" id="1367882"/>
    <lineage>
        <taxon>Bacteria</taxon>
        <taxon>Bacillati</taxon>
        <taxon>Actinomycetota</taxon>
        <taxon>Actinomycetes</taxon>
        <taxon>Streptosporangiales</taxon>
        <taxon>Streptosporangiaceae</taxon>
        <taxon>Planobispora</taxon>
    </lineage>
</organism>
<evidence type="ECO:0000256" key="1">
    <source>
        <dbReference type="SAM" id="MobiDB-lite"/>
    </source>
</evidence>
<evidence type="ECO:0000313" key="2">
    <source>
        <dbReference type="EMBL" id="GII00484.1"/>
    </source>
</evidence>
<feature type="compositionally biased region" description="Basic and acidic residues" evidence="1">
    <location>
        <begin position="56"/>
        <end position="65"/>
    </location>
</feature>
<gene>
    <name evidence="2" type="ORF">Pta02_24920</name>
</gene>